<dbReference type="AlphaFoldDB" id="A0A517ZTA1"/>
<dbReference type="GO" id="GO:0004252">
    <property type="term" value="F:serine-type endopeptidase activity"/>
    <property type="evidence" value="ECO:0007669"/>
    <property type="project" value="InterPro"/>
</dbReference>
<dbReference type="GO" id="GO:0006508">
    <property type="term" value="P:proteolysis"/>
    <property type="evidence" value="ECO:0007669"/>
    <property type="project" value="UniProtKB-KW"/>
</dbReference>
<reference evidence="6 7" key="1">
    <citation type="submission" date="2019-02" db="EMBL/GenBank/DDBJ databases">
        <title>Deep-cultivation of Planctomycetes and their phenomic and genomic characterization uncovers novel biology.</title>
        <authorList>
            <person name="Wiegand S."/>
            <person name="Jogler M."/>
            <person name="Boedeker C."/>
            <person name="Pinto D."/>
            <person name="Vollmers J."/>
            <person name="Rivas-Marin E."/>
            <person name="Kohn T."/>
            <person name="Peeters S.H."/>
            <person name="Heuer A."/>
            <person name="Rast P."/>
            <person name="Oberbeckmann S."/>
            <person name="Bunk B."/>
            <person name="Jeske O."/>
            <person name="Meyerdierks A."/>
            <person name="Storesund J.E."/>
            <person name="Kallscheuer N."/>
            <person name="Luecker S."/>
            <person name="Lage O.M."/>
            <person name="Pohl T."/>
            <person name="Merkel B.J."/>
            <person name="Hornburger P."/>
            <person name="Mueller R.-W."/>
            <person name="Bruemmer F."/>
            <person name="Labrenz M."/>
            <person name="Spormann A.M."/>
            <person name="Op den Camp H."/>
            <person name="Overmann J."/>
            <person name="Amann R."/>
            <person name="Jetten M.S.M."/>
            <person name="Mascher T."/>
            <person name="Medema M.H."/>
            <person name="Devos D.P."/>
            <person name="Kaster A.-K."/>
            <person name="Ovreas L."/>
            <person name="Rohde M."/>
            <person name="Galperin M.Y."/>
            <person name="Jogler C."/>
        </authorList>
    </citation>
    <scope>NUCLEOTIDE SEQUENCE [LARGE SCALE GENOMIC DNA]</scope>
    <source>
        <strain evidence="6 7">Mal52</strain>
    </source>
</reference>
<evidence type="ECO:0000256" key="2">
    <source>
        <dbReference type="SAM" id="Coils"/>
    </source>
</evidence>
<dbReference type="InterPro" id="IPR032698">
    <property type="entry name" value="SirB1_N"/>
</dbReference>
<feature type="coiled-coil region" evidence="2">
    <location>
        <begin position="459"/>
        <end position="486"/>
    </location>
</feature>
<evidence type="ECO:0000256" key="1">
    <source>
        <dbReference type="ARBA" id="ARBA00007100"/>
    </source>
</evidence>
<gene>
    <name evidence="6" type="primary">htrA_3</name>
    <name evidence="6" type="ORF">Mal52_41680</name>
</gene>
<organism evidence="6 7">
    <name type="scientific">Symmachiella dynata</name>
    <dbReference type="NCBI Taxonomy" id="2527995"/>
    <lineage>
        <taxon>Bacteria</taxon>
        <taxon>Pseudomonadati</taxon>
        <taxon>Planctomycetota</taxon>
        <taxon>Planctomycetia</taxon>
        <taxon>Planctomycetales</taxon>
        <taxon>Planctomycetaceae</taxon>
        <taxon>Symmachiella</taxon>
    </lineage>
</organism>
<keyword evidence="7" id="KW-1185">Reference proteome</keyword>
<dbReference type="InterPro" id="IPR001940">
    <property type="entry name" value="Peptidase_S1C"/>
</dbReference>
<dbReference type="PANTHER" id="PTHR22939:SF129">
    <property type="entry name" value="SERINE PROTEASE HTRA2, MITOCHONDRIAL"/>
    <property type="match status" value="1"/>
</dbReference>
<sequence precursor="true">MGMRKRVACCCCWFLLASLLTEPLFSAEEIETAKPTAADSKIRLPSESPLTVQQLAKIADKAVVEITVTGRRGDRVGLGTGFVIEPDGLIATNLHVIAEARPITVKTSQGDSYPAEVVHASDRKLDLALIKIKAENLPALPLGDSDSVENGQPVIALGNPYGLNNSVVSGVISGTREIDGRNMLQLAIPIETGNSGGPLLDMRGRVLGLLTMKAQYTANLGFAMPVNALKKLIETPNPVPIERWLTIGALDPQEWTPHLGATWRQRSGRMTVEGTGSGFGGRSFVLSTAEVPELPFEVAVTLRLDDESGAAGLVFHSDGNDRHYGFYPSGARMRLTRFDGPDVLSWTILKHQYTPKYRAGDWNTIKVRIEEKRILCYVNDELVFESEDRGLTSGQVGLAKFRDTEAEFKNFQVAKSIPKTSIDPAVASRIEGVVGEIATTGPPSKPLVETLLPDSPASLTVLRRRAVKLEKQAAQLRKLADEIHQHATVAELVKTLTADEEQIDLLQAALLVAKLDNDELDPALYQKEINRMARGIQKDLPDDASESDKLAALNSAMFADLGYHGSRTNYYHKSNSYLNEVIDDREGLPISLSVLYMELARRIGLNVVGVGLPGHFIVRHEPQEGDSQLIDPFDGGEFLSRESAAMMLQANRGIPLTDEHLKTATKRDIVIRMLSNLLGLAQEEQDPEGMLRYVTAIVEVDNQAAQSRWIRAVLRFQTERREAAAEDADWLLEHRPDGINLQRVEELRGILDRPR</sequence>
<dbReference type="InterPro" id="IPR009003">
    <property type="entry name" value="Peptidase_S1_PA"/>
</dbReference>
<evidence type="ECO:0000259" key="4">
    <source>
        <dbReference type="Pfam" id="PF06439"/>
    </source>
</evidence>
<evidence type="ECO:0000313" key="7">
    <source>
        <dbReference type="Proteomes" id="UP000319383"/>
    </source>
</evidence>
<dbReference type="Gene3D" id="2.40.10.120">
    <property type="match status" value="1"/>
</dbReference>
<dbReference type="Proteomes" id="UP000319383">
    <property type="component" value="Chromosome"/>
</dbReference>
<dbReference type="Pfam" id="PF06439">
    <property type="entry name" value="3keto-disac_hyd"/>
    <property type="match status" value="1"/>
</dbReference>
<dbReference type="PANTHER" id="PTHR22939">
    <property type="entry name" value="SERINE PROTEASE FAMILY S1C HTRA-RELATED"/>
    <property type="match status" value="1"/>
</dbReference>
<comment type="similarity">
    <text evidence="1">Belongs to the UPF0162 family.</text>
</comment>
<evidence type="ECO:0000313" key="6">
    <source>
        <dbReference type="EMBL" id="QDU45673.1"/>
    </source>
</evidence>
<keyword evidence="2" id="KW-0175">Coiled coil</keyword>
<keyword evidence="6" id="KW-0645">Protease</keyword>
<proteinExistence type="inferred from homology"/>
<protein>
    <submittedName>
        <fullName evidence="6">Serine protease HtrA</fullName>
    </submittedName>
</protein>
<dbReference type="PRINTS" id="PR00834">
    <property type="entry name" value="PROTEASES2C"/>
</dbReference>
<keyword evidence="6" id="KW-0378">Hydrolase</keyword>
<dbReference type="Pfam" id="PF13365">
    <property type="entry name" value="Trypsin_2"/>
    <property type="match status" value="1"/>
</dbReference>
<dbReference type="EMBL" id="CP036276">
    <property type="protein sequence ID" value="QDU45673.1"/>
    <property type="molecule type" value="Genomic_DNA"/>
</dbReference>
<accession>A0A517ZTA1</accession>
<dbReference type="Gene3D" id="2.60.120.560">
    <property type="entry name" value="Exo-inulinase, domain 1"/>
    <property type="match status" value="1"/>
</dbReference>
<dbReference type="RefSeq" id="WP_145378216.1">
    <property type="nucleotide sequence ID" value="NZ_CP036276.1"/>
</dbReference>
<evidence type="ECO:0000256" key="3">
    <source>
        <dbReference type="SAM" id="SignalP"/>
    </source>
</evidence>
<name>A0A517ZTA1_9PLAN</name>
<feature type="domain" description="Protein SirB1 N-terminal" evidence="5">
    <location>
        <begin position="525"/>
        <end position="674"/>
    </location>
</feature>
<dbReference type="Pfam" id="PF13369">
    <property type="entry name" value="Transglut_core2"/>
    <property type="match status" value="1"/>
</dbReference>
<dbReference type="SUPFAM" id="SSF50494">
    <property type="entry name" value="Trypsin-like serine proteases"/>
    <property type="match status" value="1"/>
</dbReference>
<dbReference type="InterPro" id="IPR010496">
    <property type="entry name" value="AL/BT2_dom"/>
</dbReference>
<feature type="chain" id="PRO_5021946485" evidence="3">
    <location>
        <begin position="27"/>
        <end position="755"/>
    </location>
</feature>
<feature type="signal peptide" evidence="3">
    <location>
        <begin position="1"/>
        <end position="26"/>
    </location>
</feature>
<dbReference type="KEGG" id="sdyn:Mal52_41680"/>
<evidence type="ECO:0000259" key="5">
    <source>
        <dbReference type="Pfam" id="PF13369"/>
    </source>
</evidence>
<keyword evidence="3" id="KW-0732">Signal</keyword>
<feature type="domain" description="3-keto-alpha-glucoside-1,2-lyase/3-keto-2-hydroxy-glucal hydratase" evidence="4">
    <location>
        <begin position="255"/>
        <end position="413"/>
    </location>
</feature>